<reference evidence="2 3" key="1">
    <citation type="journal article" date="2024" name="G3 (Bethesda)">
        <title>Genome assembly of Hibiscus sabdariffa L. provides insights into metabolisms of medicinal natural products.</title>
        <authorList>
            <person name="Kim T."/>
        </authorList>
    </citation>
    <scope>NUCLEOTIDE SEQUENCE [LARGE SCALE GENOMIC DNA]</scope>
    <source>
        <strain evidence="2">TK-2024</strain>
        <tissue evidence="2">Old leaves</tissue>
    </source>
</reference>
<feature type="region of interest" description="Disordered" evidence="1">
    <location>
        <begin position="334"/>
        <end position="390"/>
    </location>
</feature>
<dbReference type="PANTHER" id="PTHR33710">
    <property type="entry name" value="BNAC02G09200D PROTEIN"/>
    <property type="match status" value="1"/>
</dbReference>
<feature type="compositionally biased region" description="Low complexity" evidence="1">
    <location>
        <begin position="361"/>
        <end position="381"/>
    </location>
</feature>
<proteinExistence type="predicted"/>
<dbReference type="Proteomes" id="UP001396334">
    <property type="component" value="Unassembled WGS sequence"/>
</dbReference>
<dbReference type="EMBL" id="JBBPBN010000030">
    <property type="protein sequence ID" value="KAK9005869.1"/>
    <property type="molecule type" value="Genomic_DNA"/>
</dbReference>
<dbReference type="PANTHER" id="PTHR33710:SF79">
    <property type="entry name" value="OS06G0205337 PROTEIN"/>
    <property type="match status" value="1"/>
</dbReference>
<name>A0ABR2QYZ0_9ROSI</name>
<comment type="caution">
    <text evidence="2">The sequence shown here is derived from an EMBL/GenBank/DDBJ whole genome shotgun (WGS) entry which is preliminary data.</text>
</comment>
<protein>
    <submittedName>
        <fullName evidence="2">Uncharacterized protein</fullName>
    </submittedName>
</protein>
<evidence type="ECO:0000313" key="3">
    <source>
        <dbReference type="Proteomes" id="UP001396334"/>
    </source>
</evidence>
<sequence>MKNLRNGHGDRWLVIGYSNVVSSQDEKLGGMPFNPNDANSYFDFIDSRGLIDMPISGGAFTWSNQRRNEEAILEKLDRVLCSPEWSILFPKVVAILDIAIGSDHALVIIHLQGLKKKYKKEFQFESKWLLEEDCTLTVQRSWEPTSQPRNSHRFGSKLRKTKYTLIRWSKLKDRVKSQRKMELQRRIKYYQGKQLSKEELCDSKACQKELDVMNVFVFQGLVETPLEVRNRVEGAFREFSNAQPKISIRVLPLQAESFSWIPPSMGHFKVCCDAAFDKHTSKAVATAVARDSTCAILSSAFDCFCASSASSVEVLAIRMGVSLALNVDEMFNSPSSSLSPSCRSPGSITSSKFKTSRIKMSESQGQGTQSSQSSSPSKVSGPTLMRNKSV</sequence>
<organism evidence="2 3">
    <name type="scientific">Hibiscus sabdariffa</name>
    <name type="common">roselle</name>
    <dbReference type="NCBI Taxonomy" id="183260"/>
    <lineage>
        <taxon>Eukaryota</taxon>
        <taxon>Viridiplantae</taxon>
        <taxon>Streptophyta</taxon>
        <taxon>Embryophyta</taxon>
        <taxon>Tracheophyta</taxon>
        <taxon>Spermatophyta</taxon>
        <taxon>Magnoliopsida</taxon>
        <taxon>eudicotyledons</taxon>
        <taxon>Gunneridae</taxon>
        <taxon>Pentapetalae</taxon>
        <taxon>rosids</taxon>
        <taxon>malvids</taxon>
        <taxon>Malvales</taxon>
        <taxon>Malvaceae</taxon>
        <taxon>Malvoideae</taxon>
        <taxon>Hibiscus</taxon>
    </lineage>
</organism>
<evidence type="ECO:0000256" key="1">
    <source>
        <dbReference type="SAM" id="MobiDB-lite"/>
    </source>
</evidence>
<feature type="compositionally biased region" description="Low complexity" evidence="1">
    <location>
        <begin position="334"/>
        <end position="347"/>
    </location>
</feature>
<dbReference type="InterPro" id="IPR036691">
    <property type="entry name" value="Endo/exonu/phosph_ase_sf"/>
</dbReference>
<evidence type="ECO:0000313" key="2">
    <source>
        <dbReference type="EMBL" id="KAK9005869.1"/>
    </source>
</evidence>
<dbReference type="Gene3D" id="3.60.10.10">
    <property type="entry name" value="Endonuclease/exonuclease/phosphatase"/>
    <property type="match status" value="1"/>
</dbReference>
<accession>A0ABR2QYZ0</accession>
<keyword evidence="3" id="KW-1185">Reference proteome</keyword>
<gene>
    <name evidence="2" type="ORF">V6N11_043289</name>
</gene>
<dbReference type="SUPFAM" id="SSF56219">
    <property type="entry name" value="DNase I-like"/>
    <property type="match status" value="1"/>
</dbReference>